<keyword evidence="3 6" id="KW-0808">Transferase</keyword>
<dbReference type="PROSITE" id="PS00444">
    <property type="entry name" value="POLYPRENYL_SYNTHASE_2"/>
    <property type="match status" value="1"/>
</dbReference>
<evidence type="ECO:0000256" key="3">
    <source>
        <dbReference type="ARBA" id="ARBA00022679"/>
    </source>
</evidence>
<dbReference type="CDD" id="cd00685">
    <property type="entry name" value="Trans_IPPS_HT"/>
    <property type="match status" value="1"/>
</dbReference>
<dbReference type="Proteomes" id="UP000830729">
    <property type="component" value="Chromosome"/>
</dbReference>
<dbReference type="GeneID" id="72186725"/>
<dbReference type="SFLD" id="SFLDG01017">
    <property type="entry name" value="Polyprenyl_Transferase_Like"/>
    <property type="match status" value="1"/>
</dbReference>
<evidence type="ECO:0000256" key="2">
    <source>
        <dbReference type="ARBA" id="ARBA00006706"/>
    </source>
</evidence>
<dbReference type="Pfam" id="PF00348">
    <property type="entry name" value="polyprenyl_synt"/>
    <property type="match status" value="1"/>
</dbReference>
<dbReference type="PANTHER" id="PTHR12001:SF85">
    <property type="entry name" value="SHORT CHAIN ISOPRENYL DIPHOSPHATE SYNTHASE"/>
    <property type="match status" value="1"/>
</dbReference>
<name>A0A8U0HSP8_9EURY</name>
<dbReference type="PANTHER" id="PTHR12001">
    <property type="entry name" value="GERANYLGERANYL PYROPHOSPHATE SYNTHASE"/>
    <property type="match status" value="1"/>
</dbReference>
<dbReference type="PROSITE" id="PS00723">
    <property type="entry name" value="POLYPRENYL_SYNTHASE_1"/>
    <property type="match status" value="1"/>
</dbReference>
<dbReference type="GO" id="GO:0046872">
    <property type="term" value="F:metal ion binding"/>
    <property type="evidence" value="ECO:0007669"/>
    <property type="project" value="UniProtKB-KW"/>
</dbReference>
<dbReference type="SUPFAM" id="SSF48576">
    <property type="entry name" value="Terpenoid synthases"/>
    <property type="match status" value="1"/>
</dbReference>
<evidence type="ECO:0000256" key="4">
    <source>
        <dbReference type="ARBA" id="ARBA00022723"/>
    </source>
</evidence>
<dbReference type="RefSeq" id="WP_248650070.1">
    <property type="nucleotide sequence ID" value="NZ_CP096659.1"/>
</dbReference>
<protein>
    <submittedName>
        <fullName evidence="7">Polyprenyl synthetase family protein</fullName>
    </submittedName>
</protein>
<dbReference type="SFLD" id="SFLDS00005">
    <property type="entry name" value="Isoprenoid_Synthase_Type_I"/>
    <property type="match status" value="1"/>
</dbReference>
<keyword evidence="5" id="KW-0460">Magnesium</keyword>
<keyword evidence="8" id="KW-1185">Reference proteome</keyword>
<evidence type="ECO:0000313" key="8">
    <source>
        <dbReference type="Proteomes" id="UP000830729"/>
    </source>
</evidence>
<dbReference type="EMBL" id="CP096659">
    <property type="protein sequence ID" value="UPV74020.1"/>
    <property type="molecule type" value="Genomic_DNA"/>
</dbReference>
<comment type="similarity">
    <text evidence="2 6">Belongs to the FPP/GGPP synthase family.</text>
</comment>
<dbReference type="InterPro" id="IPR033749">
    <property type="entry name" value="Polyprenyl_synt_CS"/>
</dbReference>
<dbReference type="InterPro" id="IPR008949">
    <property type="entry name" value="Isoprenoid_synthase_dom_sf"/>
</dbReference>
<evidence type="ECO:0000256" key="6">
    <source>
        <dbReference type="RuleBase" id="RU004466"/>
    </source>
</evidence>
<accession>A0A8U0HSP8</accession>
<dbReference type="Gene3D" id="1.10.600.10">
    <property type="entry name" value="Farnesyl Diphosphate Synthase"/>
    <property type="match status" value="1"/>
</dbReference>
<dbReference type="NCBIfam" id="NF040789">
    <property type="entry name" value="gerfarn_diphsyn"/>
    <property type="match status" value="1"/>
</dbReference>
<evidence type="ECO:0000256" key="5">
    <source>
        <dbReference type="ARBA" id="ARBA00022842"/>
    </source>
</evidence>
<evidence type="ECO:0000313" key="7">
    <source>
        <dbReference type="EMBL" id="UPV74020.1"/>
    </source>
</evidence>
<evidence type="ECO:0000256" key="1">
    <source>
        <dbReference type="ARBA" id="ARBA00001946"/>
    </source>
</evidence>
<keyword evidence="4" id="KW-0479">Metal-binding</keyword>
<dbReference type="GO" id="GO:0008299">
    <property type="term" value="P:isoprenoid biosynthetic process"/>
    <property type="evidence" value="ECO:0007669"/>
    <property type="project" value="InterPro"/>
</dbReference>
<dbReference type="KEGG" id="halx:M0R89_15960"/>
<organism evidence="7 8">
    <name type="scientific">Halorussus limi</name>
    <dbReference type="NCBI Taxonomy" id="2938695"/>
    <lineage>
        <taxon>Archaea</taxon>
        <taxon>Methanobacteriati</taxon>
        <taxon>Methanobacteriota</taxon>
        <taxon>Stenosarchaea group</taxon>
        <taxon>Halobacteria</taxon>
        <taxon>Halobacteriales</taxon>
        <taxon>Haladaptataceae</taxon>
        <taxon>Halorussus</taxon>
    </lineage>
</organism>
<comment type="cofactor">
    <cofactor evidence="1">
        <name>Mg(2+)</name>
        <dbReference type="ChEBI" id="CHEBI:18420"/>
    </cofactor>
</comment>
<proteinExistence type="inferred from homology"/>
<dbReference type="InterPro" id="IPR000092">
    <property type="entry name" value="Polyprenyl_synt"/>
</dbReference>
<reference evidence="7 8" key="1">
    <citation type="submission" date="2022-04" db="EMBL/GenBank/DDBJ databases">
        <title>Diverse halophilic archaea isolated from saline environments.</title>
        <authorList>
            <person name="Cui H.-L."/>
        </authorList>
    </citation>
    <scope>NUCLEOTIDE SEQUENCE [LARGE SCALE GENOMIC DNA]</scope>
    <source>
        <strain evidence="7 8">XZYJT49</strain>
    </source>
</reference>
<dbReference type="AlphaFoldDB" id="A0A8U0HSP8"/>
<dbReference type="GO" id="GO:0004659">
    <property type="term" value="F:prenyltransferase activity"/>
    <property type="evidence" value="ECO:0007669"/>
    <property type="project" value="InterPro"/>
</dbReference>
<gene>
    <name evidence="7" type="ORF">M0R89_15960</name>
</gene>
<sequence length="353" mass="38891">MTDASAETLEAQVLGAVEQRREIVNAAIEDDLPVDEPKRLYEAVRYLLDAGGKRLRPTVLLLVAEALADFDADPEAIDYRDFPDRQGDSVDVMAAAVSIEVIQSFTLIHDDIMDDDDLRRGVPAVHREYDTETAILAGDTLYSKAFEILVEADADPERVVEATDVLATTCTNICEGQARDIAFEERPDVLPDEYLEMIKDKTAVLYGAAATIPAILLGADDETVEELYQYGIDVGRAFQIQDDVLDLTVPSEKLGKQRGSDLVENKQTIITLHAREQGVDVDSLVGTDDVDAVTEAEIEEAVARLEDAGSIDYAKEKAQELVTRGKDRLSVLPENESRELLEGLADYLIERGY</sequence>